<dbReference type="EMBL" id="MCFC01000002">
    <property type="protein sequence ID" value="ORY34798.1"/>
    <property type="molecule type" value="Genomic_DNA"/>
</dbReference>
<reference evidence="2 3" key="1">
    <citation type="submission" date="2016-07" db="EMBL/GenBank/DDBJ databases">
        <title>Pervasive Adenine N6-methylation of Active Genes in Fungi.</title>
        <authorList>
            <consortium name="DOE Joint Genome Institute"/>
            <person name="Mondo S.J."/>
            <person name="Dannebaum R.O."/>
            <person name="Kuo R.C."/>
            <person name="Labutti K."/>
            <person name="Haridas S."/>
            <person name="Kuo A."/>
            <person name="Salamov A."/>
            <person name="Ahrendt S.R."/>
            <person name="Lipzen A."/>
            <person name="Sullivan W."/>
            <person name="Andreopoulos W.B."/>
            <person name="Clum A."/>
            <person name="Lindquist E."/>
            <person name="Daum C."/>
            <person name="Ramamoorthy G.K."/>
            <person name="Gryganskyi A."/>
            <person name="Culley D."/>
            <person name="Magnuson J.K."/>
            <person name="James T.Y."/>
            <person name="O'Malley M.A."/>
            <person name="Stajich J.E."/>
            <person name="Spatafora J.W."/>
            <person name="Visel A."/>
            <person name="Grigoriev I.V."/>
        </authorList>
    </citation>
    <scope>NUCLEOTIDE SEQUENCE [LARGE SCALE GENOMIC DNA]</scope>
    <source>
        <strain evidence="2 3">68-887.2</strain>
    </source>
</reference>
<feature type="compositionally biased region" description="Low complexity" evidence="1">
    <location>
        <begin position="118"/>
        <end position="134"/>
    </location>
</feature>
<organism evidence="2 3">
    <name type="scientific">Naematelia encephala</name>
    <dbReference type="NCBI Taxonomy" id="71784"/>
    <lineage>
        <taxon>Eukaryota</taxon>
        <taxon>Fungi</taxon>
        <taxon>Dikarya</taxon>
        <taxon>Basidiomycota</taxon>
        <taxon>Agaricomycotina</taxon>
        <taxon>Tremellomycetes</taxon>
        <taxon>Tremellales</taxon>
        <taxon>Naemateliaceae</taxon>
        <taxon>Naematelia</taxon>
    </lineage>
</organism>
<feature type="compositionally biased region" description="Polar residues" evidence="1">
    <location>
        <begin position="74"/>
        <end position="91"/>
    </location>
</feature>
<feature type="compositionally biased region" description="Basic and acidic residues" evidence="1">
    <location>
        <begin position="29"/>
        <end position="45"/>
    </location>
</feature>
<comment type="caution">
    <text evidence="2">The sequence shown here is derived from an EMBL/GenBank/DDBJ whole genome shotgun (WGS) entry which is preliminary data.</text>
</comment>
<feature type="region of interest" description="Disordered" evidence="1">
    <location>
        <begin position="554"/>
        <end position="603"/>
    </location>
</feature>
<feature type="compositionally biased region" description="Basic and acidic residues" evidence="1">
    <location>
        <begin position="202"/>
        <end position="212"/>
    </location>
</feature>
<feature type="compositionally biased region" description="Acidic residues" evidence="1">
    <location>
        <begin position="187"/>
        <end position="201"/>
    </location>
</feature>
<gene>
    <name evidence="2" type="ORF">BCR39DRAFT_514841</name>
</gene>
<accession>A0A1Y2BJ35</accession>
<keyword evidence="3" id="KW-1185">Reference proteome</keyword>
<feature type="region of interest" description="Disordered" evidence="1">
    <location>
        <begin position="1"/>
        <end position="240"/>
    </location>
</feature>
<sequence>MSSSHFSDTESDGDIRSGPSPPSLYDPDSSSKFDGRDVLMIRDPAEVASVTSDDTEANETSTSRRSEPPMNPLKSVTQMSNTVRRGTQIEESTAPTQPNRTPTRRGRPRKNATSTNVPTTSGERSTRTTSTTLARRPRPSMRRSGLSTTPQGVTTTPQQRRSARIASTMTNLPRITQKSTKRRKDDTDDDEGWEEDVDNEEDHSSESEEETRCGPPKPTGIPLVSASGPKPPTFRPSSCSNLQHRRAMETKMLILPDAMLNGLDPKRQLAKYPNVSVERLNLDDQDSSIARSRSGIVSSSPGWLLKLDNNSPSNGFSVRMKYDHSRFPFCHEVLSVKPAKQTPSALLCSTEQCFQIACRYKGQPPGLPQTPRCGDCVTSKSNQISKRHRIISQLTKDKVSRSRWITERVEAYGVLADKIQEVEVRHMAVSSNITFTFHDPRWLPKYQNVGEPIFIPDIYSENARFNEDIIRSESEMRQYRCESLDGFTVFQCSVLGSWYSASKDARIRHPKGRFTITSSKNPQISEITFSSNPKQTIAFRCEFEGCESLGTNSYRSGGHDTRPQCAAHQTVEYGRRNLRAEQRRQARQTPKESATKTSKRQRR</sequence>
<dbReference type="AlphaFoldDB" id="A0A1Y2BJ35"/>
<feature type="compositionally biased region" description="Basic and acidic residues" evidence="1">
    <location>
        <begin position="573"/>
        <end position="594"/>
    </location>
</feature>
<name>A0A1Y2BJ35_9TREE</name>
<feature type="compositionally biased region" description="Low complexity" evidence="1">
    <location>
        <begin position="148"/>
        <end position="159"/>
    </location>
</feature>
<evidence type="ECO:0000313" key="3">
    <source>
        <dbReference type="Proteomes" id="UP000193986"/>
    </source>
</evidence>
<dbReference type="InParanoid" id="A0A1Y2BJ35"/>
<feature type="compositionally biased region" description="Polar residues" evidence="1">
    <location>
        <begin position="165"/>
        <end position="178"/>
    </location>
</feature>
<dbReference type="Proteomes" id="UP000193986">
    <property type="component" value="Unassembled WGS sequence"/>
</dbReference>
<proteinExistence type="predicted"/>
<evidence type="ECO:0000313" key="2">
    <source>
        <dbReference type="EMBL" id="ORY34798.1"/>
    </source>
</evidence>
<protein>
    <submittedName>
        <fullName evidence="2">Uncharacterized protein</fullName>
    </submittedName>
</protein>
<evidence type="ECO:0000256" key="1">
    <source>
        <dbReference type="SAM" id="MobiDB-lite"/>
    </source>
</evidence>